<evidence type="ECO:0000256" key="11">
    <source>
        <dbReference type="RuleBase" id="RU365010"/>
    </source>
</evidence>
<keyword evidence="5 11" id="KW-0243">Dynein</keyword>
<evidence type="ECO:0000256" key="5">
    <source>
        <dbReference type="ARBA" id="ARBA00023017"/>
    </source>
</evidence>
<comment type="subunit">
    <text evidence="2">Consists of at least two heavy chains and a number of intermediate and light chains.</text>
</comment>
<dbReference type="Pfam" id="PF01221">
    <property type="entry name" value="Dynein_light"/>
    <property type="match status" value="1"/>
</dbReference>
<dbReference type="SUPFAM" id="SSF54648">
    <property type="entry name" value="DLC"/>
    <property type="match status" value="1"/>
</dbReference>
<keyword evidence="8 11" id="KW-0206">Cytoskeleton</keyword>
<name>A0ABD3PTJ2_9STRA</name>
<evidence type="ECO:0000256" key="8">
    <source>
        <dbReference type="ARBA" id="ARBA00023212"/>
    </source>
</evidence>
<dbReference type="Proteomes" id="UP001516023">
    <property type="component" value="Unassembled WGS sequence"/>
</dbReference>
<proteinExistence type="inferred from homology"/>
<dbReference type="InterPro" id="IPR001372">
    <property type="entry name" value="Dynein_light_chain_typ-1/2"/>
</dbReference>
<evidence type="ECO:0000313" key="13">
    <source>
        <dbReference type="Proteomes" id="UP001516023"/>
    </source>
</evidence>
<dbReference type="GO" id="GO:0005874">
    <property type="term" value="C:microtubule"/>
    <property type="evidence" value="ECO:0007669"/>
    <property type="project" value="UniProtKB-KW"/>
</dbReference>
<organism evidence="12 13">
    <name type="scientific">Cyclotella cryptica</name>
    <dbReference type="NCBI Taxonomy" id="29204"/>
    <lineage>
        <taxon>Eukaryota</taxon>
        <taxon>Sar</taxon>
        <taxon>Stramenopiles</taxon>
        <taxon>Ochrophyta</taxon>
        <taxon>Bacillariophyta</taxon>
        <taxon>Coscinodiscophyceae</taxon>
        <taxon>Thalassiosirophycidae</taxon>
        <taxon>Stephanodiscales</taxon>
        <taxon>Stephanodiscaceae</taxon>
        <taxon>Cyclotella</taxon>
    </lineage>
</organism>
<evidence type="ECO:0000256" key="10">
    <source>
        <dbReference type="ARBA" id="ARBA00057688"/>
    </source>
</evidence>
<evidence type="ECO:0000256" key="3">
    <source>
        <dbReference type="ARBA" id="ARBA00022490"/>
    </source>
</evidence>
<dbReference type="Gene3D" id="3.30.740.10">
    <property type="entry name" value="Protein Inhibitor Of Neuronal Nitric Oxide Synthase"/>
    <property type="match status" value="1"/>
</dbReference>
<dbReference type="CDD" id="cd21453">
    <property type="entry name" value="DLC-like_DNAL4"/>
    <property type="match status" value="1"/>
</dbReference>
<evidence type="ECO:0000256" key="6">
    <source>
        <dbReference type="ARBA" id="ARBA00023069"/>
    </source>
</evidence>
<evidence type="ECO:0000256" key="7">
    <source>
        <dbReference type="ARBA" id="ARBA00023175"/>
    </source>
</evidence>
<comment type="similarity">
    <text evidence="11">Belongs to the dynein light chain family.</text>
</comment>
<reference evidence="12 13" key="1">
    <citation type="journal article" date="2020" name="G3 (Bethesda)">
        <title>Improved Reference Genome for Cyclotella cryptica CCMP332, a Model for Cell Wall Morphogenesis, Salinity Adaptation, and Lipid Production in Diatoms (Bacillariophyta).</title>
        <authorList>
            <person name="Roberts W.R."/>
            <person name="Downey K.M."/>
            <person name="Ruck E.C."/>
            <person name="Traller J.C."/>
            <person name="Alverson A.J."/>
        </authorList>
    </citation>
    <scope>NUCLEOTIDE SEQUENCE [LARGE SCALE GENOMIC DNA]</scope>
    <source>
        <strain evidence="12 13">CCMP332</strain>
    </source>
</reference>
<keyword evidence="13" id="KW-1185">Reference proteome</keyword>
<comment type="function">
    <text evidence="10">Force generating protein of respiratory cilia. Produces force towards the minus ends of microtubules. Dynein has ATPase activity.</text>
</comment>
<keyword evidence="6" id="KW-0969">Cilium</keyword>
<gene>
    <name evidence="12" type="ORF">HJC23_003018</name>
</gene>
<dbReference type="SMART" id="SM01375">
    <property type="entry name" value="Dynein_light"/>
    <property type="match status" value="1"/>
</dbReference>
<evidence type="ECO:0000256" key="9">
    <source>
        <dbReference type="ARBA" id="ARBA00023273"/>
    </source>
</evidence>
<accession>A0ABD3PTJ2</accession>
<dbReference type="FunFam" id="3.30.740.10:FF:000002">
    <property type="entry name" value="Dynein light chain"/>
    <property type="match status" value="1"/>
</dbReference>
<keyword evidence="9" id="KW-0966">Cell projection</keyword>
<keyword evidence="3 11" id="KW-0963">Cytoplasm</keyword>
<dbReference type="GO" id="GO:0030286">
    <property type="term" value="C:dynein complex"/>
    <property type="evidence" value="ECO:0007669"/>
    <property type="project" value="UniProtKB-KW"/>
</dbReference>
<comment type="subcellular location">
    <subcellularLocation>
        <location evidence="1">Cytoplasm</location>
        <location evidence="1">Cytoskeleton</location>
        <location evidence="1">Cilium axoneme</location>
    </subcellularLocation>
</comment>
<keyword evidence="7 11" id="KW-0505">Motor protein</keyword>
<comment type="caution">
    <text evidence="12">The sequence shown here is derived from an EMBL/GenBank/DDBJ whole genome shotgun (WGS) entry which is preliminary data.</text>
</comment>
<sequence>MRKQEQEMAKFSPRVTIDEEEFQRCTKKPLVKYSDMPTEMGNEAVEVCTMALDKFQNSRDYEGASVLIKNTLDKKFGNSWNCVVGEGFGFDINCQQKYLLHLYYGKVGMLCYKS</sequence>
<evidence type="ECO:0000256" key="1">
    <source>
        <dbReference type="ARBA" id="ARBA00004430"/>
    </source>
</evidence>
<dbReference type="GO" id="GO:0005930">
    <property type="term" value="C:axoneme"/>
    <property type="evidence" value="ECO:0007669"/>
    <property type="project" value="UniProtKB-SubCell"/>
</dbReference>
<dbReference type="EMBL" id="JABMIG020000119">
    <property type="protein sequence ID" value="KAL3791029.1"/>
    <property type="molecule type" value="Genomic_DNA"/>
</dbReference>
<dbReference type="InterPro" id="IPR037177">
    <property type="entry name" value="DLC_sf"/>
</dbReference>
<dbReference type="AlphaFoldDB" id="A0ABD3PTJ2"/>
<dbReference type="PANTHER" id="PTHR11886:SF2">
    <property type="entry name" value="DYNEIN AXONEMAL LIGHT CHAIN 4"/>
    <property type="match status" value="1"/>
</dbReference>
<dbReference type="PANTHER" id="PTHR11886">
    <property type="entry name" value="DYNEIN LIGHT CHAIN"/>
    <property type="match status" value="1"/>
</dbReference>
<keyword evidence="4 11" id="KW-0493">Microtubule</keyword>
<evidence type="ECO:0000256" key="4">
    <source>
        <dbReference type="ARBA" id="ARBA00022701"/>
    </source>
</evidence>
<evidence type="ECO:0000256" key="2">
    <source>
        <dbReference type="ARBA" id="ARBA00011655"/>
    </source>
</evidence>
<evidence type="ECO:0000313" key="12">
    <source>
        <dbReference type="EMBL" id="KAL3791029.1"/>
    </source>
</evidence>
<protein>
    <recommendedName>
        <fullName evidence="11">Dynein light chain</fullName>
    </recommendedName>
</protein>